<evidence type="ECO:0000313" key="1">
    <source>
        <dbReference type="EMBL" id="GII94100.1"/>
    </source>
</evidence>
<dbReference type="RefSeq" id="WP_204028040.1">
    <property type="nucleotide sequence ID" value="NZ_BOOW01000028.1"/>
</dbReference>
<dbReference type="AlphaFoldDB" id="A0A919RJR3"/>
<keyword evidence="2" id="KW-1185">Reference proteome</keyword>
<proteinExistence type="predicted"/>
<accession>A0A919RJR3</accession>
<protein>
    <submittedName>
        <fullName evidence="1">Uncharacterized protein</fullName>
    </submittedName>
</protein>
<sequence length="75" mass="7867">MPQLTGEPAKKQLDEAAARLQEIGLKSGDSTLNEILSGLASTYKSPEATDKAAAEKLRASTISSFQVLSRACGNT</sequence>
<dbReference type="EMBL" id="BOOW01000028">
    <property type="protein sequence ID" value="GII94100.1"/>
    <property type="molecule type" value="Genomic_DNA"/>
</dbReference>
<organism evidence="1 2">
    <name type="scientific">Sinosporangium siamense</name>
    <dbReference type="NCBI Taxonomy" id="1367973"/>
    <lineage>
        <taxon>Bacteria</taxon>
        <taxon>Bacillati</taxon>
        <taxon>Actinomycetota</taxon>
        <taxon>Actinomycetes</taxon>
        <taxon>Streptosporangiales</taxon>
        <taxon>Streptosporangiaceae</taxon>
        <taxon>Sinosporangium</taxon>
    </lineage>
</organism>
<evidence type="ECO:0000313" key="2">
    <source>
        <dbReference type="Proteomes" id="UP000606172"/>
    </source>
</evidence>
<gene>
    <name evidence="1" type="ORF">Ssi02_43310</name>
</gene>
<reference evidence="1" key="1">
    <citation type="submission" date="2021-01" db="EMBL/GenBank/DDBJ databases">
        <title>Whole genome shotgun sequence of Sinosporangium siamense NBRC 109515.</title>
        <authorList>
            <person name="Komaki H."/>
            <person name="Tamura T."/>
        </authorList>
    </citation>
    <scope>NUCLEOTIDE SEQUENCE</scope>
    <source>
        <strain evidence="1">NBRC 109515</strain>
    </source>
</reference>
<comment type="caution">
    <text evidence="1">The sequence shown here is derived from an EMBL/GenBank/DDBJ whole genome shotgun (WGS) entry which is preliminary data.</text>
</comment>
<dbReference type="Proteomes" id="UP000606172">
    <property type="component" value="Unassembled WGS sequence"/>
</dbReference>
<name>A0A919RJR3_9ACTN</name>